<reference evidence="5" key="1">
    <citation type="journal article" date="2021" name="PeerJ">
        <title>Extensive microbial diversity within the chicken gut microbiome revealed by metagenomics and culture.</title>
        <authorList>
            <person name="Gilroy R."/>
            <person name="Ravi A."/>
            <person name="Getino M."/>
            <person name="Pursley I."/>
            <person name="Horton D.L."/>
            <person name="Alikhan N.F."/>
            <person name="Baker D."/>
            <person name="Gharbi K."/>
            <person name="Hall N."/>
            <person name="Watson M."/>
            <person name="Adriaenssens E.M."/>
            <person name="Foster-Nyarko E."/>
            <person name="Jarju S."/>
            <person name="Secka A."/>
            <person name="Antonio M."/>
            <person name="Oren A."/>
            <person name="Chaudhuri R.R."/>
            <person name="La Ragione R."/>
            <person name="Hildebrand F."/>
            <person name="Pallen M.J."/>
        </authorList>
    </citation>
    <scope>NUCLEOTIDE SEQUENCE</scope>
    <source>
        <strain evidence="5">Gambia11-129</strain>
    </source>
</reference>
<dbReference type="Gene3D" id="3.30.465.10">
    <property type="match status" value="1"/>
</dbReference>
<dbReference type="InterPro" id="IPR016166">
    <property type="entry name" value="FAD-bd_PCMH"/>
</dbReference>
<dbReference type="Gene3D" id="3.30.43.10">
    <property type="entry name" value="Uridine Diphospho-n-acetylenolpyruvylglucosamine Reductase, domain 2"/>
    <property type="match status" value="1"/>
</dbReference>
<dbReference type="InterPro" id="IPR016167">
    <property type="entry name" value="FAD-bd_PCMH_sub1"/>
</dbReference>
<dbReference type="EMBL" id="DXHU01000020">
    <property type="protein sequence ID" value="HIV99187.1"/>
    <property type="molecule type" value="Genomic_DNA"/>
</dbReference>
<dbReference type="InterPro" id="IPR005107">
    <property type="entry name" value="CO_DH_flav_C"/>
</dbReference>
<comment type="caution">
    <text evidence="5">The sequence shown here is derived from an EMBL/GenBank/DDBJ whole genome shotgun (WGS) entry which is preliminary data.</text>
</comment>
<dbReference type="SMART" id="SM01092">
    <property type="entry name" value="CO_deh_flav_C"/>
    <property type="match status" value="1"/>
</dbReference>
<keyword evidence="1" id="KW-0285">Flavoprotein</keyword>
<name>A0A9D1PV77_9SPIO</name>
<protein>
    <submittedName>
        <fullName evidence="5">FAD binding domain-containing protein</fullName>
    </submittedName>
</protein>
<proteinExistence type="predicted"/>
<dbReference type="SUPFAM" id="SSF55447">
    <property type="entry name" value="CO dehydrogenase flavoprotein C-terminal domain-like"/>
    <property type="match status" value="1"/>
</dbReference>
<evidence type="ECO:0000313" key="6">
    <source>
        <dbReference type="Proteomes" id="UP000823936"/>
    </source>
</evidence>
<dbReference type="PANTHER" id="PTHR42659">
    <property type="entry name" value="XANTHINE DEHYDROGENASE SUBUNIT C-RELATED"/>
    <property type="match status" value="1"/>
</dbReference>
<dbReference type="InterPro" id="IPR036683">
    <property type="entry name" value="CO_DH_flav_C_dom_sf"/>
</dbReference>
<feature type="domain" description="FAD-binding PCMH-type" evidence="4">
    <location>
        <begin position="1"/>
        <end position="175"/>
    </location>
</feature>
<dbReference type="SUPFAM" id="SSF56176">
    <property type="entry name" value="FAD-binding/transporter-associated domain-like"/>
    <property type="match status" value="1"/>
</dbReference>
<evidence type="ECO:0000259" key="4">
    <source>
        <dbReference type="PROSITE" id="PS51387"/>
    </source>
</evidence>
<keyword evidence="2" id="KW-0274">FAD</keyword>
<dbReference type="Proteomes" id="UP000823936">
    <property type="component" value="Unassembled WGS sequence"/>
</dbReference>
<reference evidence="5" key="2">
    <citation type="submission" date="2021-04" db="EMBL/GenBank/DDBJ databases">
        <authorList>
            <person name="Gilroy R."/>
        </authorList>
    </citation>
    <scope>NUCLEOTIDE SEQUENCE</scope>
    <source>
        <strain evidence="5">Gambia11-129</strain>
    </source>
</reference>
<sequence>MEKMNVYVAESLSEALKIKAETGAKVLAGGTDLMVQYRTAPCLNPDMPFPVLIISNLDEMKGIRKEDDGTIVIGALSTPAEIASSPLVPYHVRMAASRMGAPALRNSATIGGNIANASPKGDLPQPLILLDASLVLVSQDGEHQMPVDEFITGSKKTKLKENEIIKEIRIPEVKANYLMYRKIGTRRANAISKLSLSVLALVEDGVIKDFRASSGAAGPKVRRSREVESILIGKKRDELDSVLPQFLTKYDSILSPHAMPEYRRNTTRRMLIYFIEKIKQSDECGVV</sequence>
<gene>
    <name evidence="5" type="ORF">IAB12_05380</name>
</gene>
<organism evidence="5 6">
    <name type="scientific">Candidatus Ornithospirochaeta avicola</name>
    <dbReference type="NCBI Taxonomy" id="2840896"/>
    <lineage>
        <taxon>Bacteria</taxon>
        <taxon>Pseudomonadati</taxon>
        <taxon>Spirochaetota</taxon>
        <taxon>Spirochaetia</taxon>
        <taxon>Spirochaetales</taxon>
        <taxon>Spirochaetaceae</taxon>
        <taxon>Spirochaetaceae incertae sedis</taxon>
        <taxon>Candidatus Ornithospirochaeta</taxon>
    </lineage>
</organism>
<accession>A0A9D1PV77</accession>
<dbReference type="InterPro" id="IPR051312">
    <property type="entry name" value="Diverse_Substr_Oxidored"/>
</dbReference>
<dbReference type="GO" id="GO:0016491">
    <property type="term" value="F:oxidoreductase activity"/>
    <property type="evidence" value="ECO:0007669"/>
    <property type="project" value="UniProtKB-KW"/>
</dbReference>
<dbReference type="PROSITE" id="PS51387">
    <property type="entry name" value="FAD_PCMH"/>
    <property type="match status" value="1"/>
</dbReference>
<evidence type="ECO:0000256" key="2">
    <source>
        <dbReference type="ARBA" id="ARBA00022827"/>
    </source>
</evidence>
<evidence type="ECO:0000256" key="3">
    <source>
        <dbReference type="ARBA" id="ARBA00023002"/>
    </source>
</evidence>
<dbReference type="AlphaFoldDB" id="A0A9D1PV77"/>
<evidence type="ECO:0000256" key="1">
    <source>
        <dbReference type="ARBA" id="ARBA00022630"/>
    </source>
</evidence>
<dbReference type="InterPro" id="IPR036318">
    <property type="entry name" value="FAD-bd_PCMH-like_sf"/>
</dbReference>
<dbReference type="Gene3D" id="3.30.390.50">
    <property type="entry name" value="CO dehydrogenase flavoprotein, C-terminal domain"/>
    <property type="match status" value="1"/>
</dbReference>
<dbReference type="InterPro" id="IPR002346">
    <property type="entry name" value="Mopterin_DH_FAD-bd"/>
</dbReference>
<dbReference type="Pfam" id="PF03450">
    <property type="entry name" value="CO_deh_flav_C"/>
    <property type="match status" value="1"/>
</dbReference>
<evidence type="ECO:0000313" key="5">
    <source>
        <dbReference type="EMBL" id="HIV99187.1"/>
    </source>
</evidence>
<dbReference type="Pfam" id="PF00941">
    <property type="entry name" value="FAD_binding_5"/>
    <property type="match status" value="1"/>
</dbReference>
<dbReference type="GO" id="GO:0071949">
    <property type="term" value="F:FAD binding"/>
    <property type="evidence" value="ECO:0007669"/>
    <property type="project" value="InterPro"/>
</dbReference>
<dbReference type="PANTHER" id="PTHR42659:SF2">
    <property type="entry name" value="XANTHINE DEHYDROGENASE SUBUNIT C-RELATED"/>
    <property type="match status" value="1"/>
</dbReference>
<dbReference type="InterPro" id="IPR016169">
    <property type="entry name" value="FAD-bd_PCMH_sub2"/>
</dbReference>
<keyword evidence="3" id="KW-0560">Oxidoreductase</keyword>